<sequence>MYNSSMASTSRITTPEPWSSLEKTCSFPVSDLRSVELDSSRPTAPPAIPFKSQSLTPSKSGPVMYLSSSKYSFTITPKIQIDVGVWSSGTDRVLSASCSDVQAFLTCAREEMVLPAAPSEVVFCLAALSVFYRVEDPVHWMFWSDEKKYLTAEVVDRVALHRPQLIVSPVAWNGTREYLFILSGLHGATSAPLFEKKWWYPILNPSKVPSPPRVLNLRKRKPQQVEPQDPLGDLLDDIENIDVDEPPPKRPRSRPSPRVSESYDKQTTSQISTFPTTIPVPHSSSVDHESNPIDDFQGILSPDSEKIESIQETPRPRKRKAPRQSPLPSLTSDSSESRASSPPSMLLTPPLSSHTRNRSTSQASSQTVVPGARDRRSVSVLSAITAVEIVTIKKDSLLDTKDDRQMSDSEDGEEREEGMITRGRANKARSSEPKATPLIKRPPRKRGTGKSRAK</sequence>
<feature type="compositionally biased region" description="Acidic residues" evidence="1">
    <location>
        <begin position="234"/>
        <end position="245"/>
    </location>
</feature>
<name>A0A9P6CRV5_9AGAR</name>
<feature type="compositionally biased region" description="Low complexity" evidence="1">
    <location>
        <begin position="329"/>
        <end position="353"/>
    </location>
</feature>
<dbReference type="AlphaFoldDB" id="A0A9P6CRV5"/>
<dbReference type="EMBL" id="MU150229">
    <property type="protein sequence ID" value="KAF9469973.1"/>
    <property type="molecule type" value="Genomic_DNA"/>
</dbReference>
<feature type="compositionally biased region" description="Basic residues" evidence="1">
    <location>
        <begin position="441"/>
        <end position="454"/>
    </location>
</feature>
<evidence type="ECO:0000256" key="1">
    <source>
        <dbReference type="SAM" id="MobiDB-lite"/>
    </source>
</evidence>
<evidence type="ECO:0000313" key="2">
    <source>
        <dbReference type="EMBL" id="KAF9469973.1"/>
    </source>
</evidence>
<feature type="region of interest" description="Disordered" evidence="1">
    <location>
        <begin position="1"/>
        <end position="21"/>
    </location>
</feature>
<feature type="compositionally biased region" description="Polar residues" evidence="1">
    <location>
        <begin position="265"/>
        <end position="276"/>
    </location>
</feature>
<gene>
    <name evidence="2" type="ORF">BDZ94DRAFT_1303608</name>
</gene>
<proteinExistence type="predicted"/>
<protein>
    <submittedName>
        <fullName evidence="2">Uncharacterized protein</fullName>
    </submittedName>
</protein>
<feature type="compositionally biased region" description="Polar residues" evidence="1">
    <location>
        <begin position="358"/>
        <end position="368"/>
    </location>
</feature>
<feature type="region of interest" description="Disordered" evidence="1">
    <location>
        <begin position="211"/>
        <end position="454"/>
    </location>
</feature>
<reference evidence="2" key="1">
    <citation type="submission" date="2020-11" db="EMBL/GenBank/DDBJ databases">
        <authorList>
            <consortium name="DOE Joint Genome Institute"/>
            <person name="Ahrendt S."/>
            <person name="Riley R."/>
            <person name="Andreopoulos W."/>
            <person name="Labutti K."/>
            <person name="Pangilinan J."/>
            <person name="Ruiz-Duenas F.J."/>
            <person name="Barrasa J.M."/>
            <person name="Sanchez-Garcia M."/>
            <person name="Camarero S."/>
            <person name="Miyauchi S."/>
            <person name="Serrano A."/>
            <person name="Linde D."/>
            <person name="Babiker R."/>
            <person name="Drula E."/>
            <person name="Ayuso-Fernandez I."/>
            <person name="Pacheco R."/>
            <person name="Padilla G."/>
            <person name="Ferreira P."/>
            <person name="Barriuso J."/>
            <person name="Kellner H."/>
            <person name="Castanera R."/>
            <person name="Alfaro M."/>
            <person name="Ramirez L."/>
            <person name="Pisabarro A.G."/>
            <person name="Kuo A."/>
            <person name="Tritt A."/>
            <person name="Lipzen A."/>
            <person name="He G."/>
            <person name="Yan M."/>
            <person name="Ng V."/>
            <person name="Cullen D."/>
            <person name="Martin F."/>
            <person name="Rosso M.-N."/>
            <person name="Henrissat B."/>
            <person name="Hibbett D."/>
            <person name="Martinez A.T."/>
            <person name="Grigoriev I.V."/>
        </authorList>
    </citation>
    <scope>NUCLEOTIDE SEQUENCE</scope>
    <source>
        <strain evidence="2">CBS 247.69</strain>
    </source>
</reference>
<keyword evidence="3" id="KW-1185">Reference proteome</keyword>
<evidence type="ECO:0000313" key="3">
    <source>
        <dbReference type="Proteomes" id="UP000807353"/>
    </source>
</evidence>
<comment type="caution">
    <text evidence="2">The sequence shown here is derived from an EMBL/GenBank/DDBJ whole genome shotgun (WGS) entry which is preliminary data.</text>
</comment>
<dbReference type="OrthoDB" id="2944913at2759"/>
<feature type="compositionally biased region" description="Basic and acidic residues" evidence="1">
    <location>
        <begin position="391"/>
        <end position="407"/>
    </location>
</feature>
<accession>A0A9P6CRV5</accession>
<organism evidence="2 3">
    <name type="scientific">Collybia nuda</name>
    <dbReference type="NCBI Taxonomy" id="64659"/>
    <lineage>
        <taxon>Eukaryota</taxon>
        <taxon>Fungi</taxon>
        <taxon>Dikarya</taxon>
        <taxon>Basidiomycota</taxon>
        <taxon>Agaricomycotina</taxon>
        <taxon>Agaricomycetes</taxon>
        <taxon>Agaricomycetidae</taxon>
        <taxon>Agaricales</taxon>
        <taxon>Tricholomatineae</taxon>
        <taxon>Clitocybaceae</taxon>
        <taxon>Collybia</taxon>
    </lineage>
</organism>
<dbReference type="Proteomes" id="UP000807353">
    <property type="component" value="Unassembled WGS sequence"/>
</dbReference>